<dbReference type="PROSITE" id="PS51339">
    <property type="entry name" value="PPASE_MYOTUBULARIN"/>
    <property type="match status" value="1"/>
</dbReference>
<dbReference type="GO" id="GO:0016020">
    <property type="term" value="C:membrane"/>
    <property type="evidence" value="ECO:0007669"/>
    <property type="project" value="TreeGrafter"/>
</dbReference>
<evidence type="ECO:0000256" key="1">
    <source>
        <dbReference type="ARBA" id="ARBA00007471"/>
    </source>
</evidence>
<dbReference type="Gene3D" id="2.30.29.30">
    <property type="entry name" value="Pleckstrin-homology domain (PH domain)/Phosphotyrosine-binding domain (PTB)"/>
    <property type="match status" value="1"/>
</dbReference>
<dbReference type="InterPro" id="IPR029021">
    <property type="entry name" value="Prot-tyrosine_phosphatase-like"/>
</dbReference>
<dbReference type="InterPro" id="IPR011993">
    <property type="entry name" value="PH-like_dom_sf"/>
</dbReference>
<dbReference type="AlphaFoldDB" id="A0A6M2DNR0"/>
<dbReference type="GO" id="GO:0005737">
    <property type="term" value="C:cytoplasm"/>
    <property type="evidence" value="ECO:0007669"/>
    <property type="project" value="TreeGrafter"/>
</dbReference>
<feature type="domain" description="Myotubularin phosphatase" evidence="2">
    <location>
        <begin position="193"/>
        <end position="613"/>
    </location>
</feature>
<dbReference type="EMBL" id="GIIL01002952">
    <property type="protein sequence ID" value="NOV46678.1"/>
    <property type="molecule type" value="Transcribed_RNA"/>
</dbReference>
<evidence type="ECO:0000259" key="2">
    <source>
        <dbReference type="PROSITE" id="PS51339"/>
    </source>
</evidence>
<dbReference type="CDD" id="cd14537">
    <property type="entry name" value="PTP-MTMR10-like"/>
    <property type="match status" value="1"/>
</dbReference>
<dbReference type="SUPFAM" id="SSF50729">
    <property type="entry name" value="PH domain-like"/>
    <property type="match status" value="1"/>
</dbReference>
<sequence>MSDIKAGNHFKSYLDIDEDDFVDLELGVNDVSHVLKPRLLAGELTVAEANSVLMFAPLTDGNKGKTGLLAVTNFKVTFITSDTKESNCDNTYQQNALLGENDICLSNIDTIYTLGDKKRRLIRGQTIHSKVKGLFIVCKNMKTVSFSFKFTPINEAKAITLSILHHAFPTVHTRLFAYDYNEPYYPQYNCAMFSNRADWHNELIRLETPGWRCSSVNSSYDISLTLPSTLIVPANVLDSRLIEAARHFRCGAIPIYVWGNRQGCALVRMSDIHPTMSDRTQENAMLENVRSAHPQKKQPVVLDLTKDLPSAKELYNSYLKLKDLCTPDSLRQFGIQDSKLLSLLDSSRWQNYVSMCLAIASQAADSLCSGSTVVLQEGDGRDIICVISSLTQILVDPHYRTINGFQSLIQKDWVALGHPFCDRLGHVIVQDTIMAPYLLLFLDCVWQITQQLPTALEMSETYLTTLWDSAHLTIFDTFIFNSEHQRRTSQPPLVLRSVWDWGEQYNEKDIALFANPLFTPKYIVQRNSVRPLDLQAMDMQKPNVNLISKHLEMRLGSLSMLSPMKVGKIPPPVPPKPANRDKKIINNAMEKMLENRIRISHKLVNLEIWSQCYFRFMPILEIKSGGKVQIDIQNRILVGNINEMYSTLATGETFKAENGHNYSTVNSFFPFSKSDDSRLSDLIALSTSLREDVMCDSQSLLNAPD</sequence>
<evidence type="ECO:0000313" key="3">
    <source>
        <dbReference type="EMBL" id="NOV46678.1"/>
    </source>
</evidence>
<dbReference type="SUPFAM" id="SSF52799">
    <property type="entry name" value="(Phosphotyrosine protein) phosphatases II"/>
    <property type="match status" value="1"/>
</dbReference>
<organism evidence="3">
    <name type="scientific">Xenopsylla cheopis</name>
    <name type="common">Oriental rat flea</name>
    <name type="synonym">Pulex cheopis</name>
    <dbReference type="NCBI Taxonomy" id="163159"/>
    <lineage>
        <taxon>Eukaryota</taxon>
        <taxon>Metazoa</taxon>
        <taxon>Ecdysozoa</taxon>
        <taxon>Arthropoda</taxon>
        <taxon>Hexapoda</taxon>
        <taxon>Insecta</taxon>
        <taxon>Pterygota</taxon>
        <taxon>Neoptera</taxon>
        <taxon>Endopterygota</taxon>
        <taxon>Siphonaptera</taxon>
        <taxon>Pulicidae</taxon>
        <taxon>Xenopsyllinae</taxon>
        <taxon>Xenopsylla</taxon>
    </lineage>
</organism>
<accession>A0A6M2DNR0</accession>
<dbReference type="InterPro" id="IPR030564">
    <property type="entry name" value="Myotubularin"/>
</dbReference>
<dbReference type="PANTHER" id="PTHR10807">
    <property type="entry name" value="MYOTUBULARIN-RELATED"/>
    <property type="match status" value="1"/>
</dbReference>
<comment type="similarity">
    <text evidence="1">Belongs to the protein-tyrosine phosphatase family. Non-receptor class myotubularin subfamily.</text>
</comment>
<dbReference type="Pfam" id="PF06602">
    <property type="entry name" value="Myotub-related"/>
    <property type="match status" value="1"/>
</dbReference>
<protein>
    <submittedName>
        <fullName evidence="3">Putative phosphatidylinositol 3-phosphate 3-phosphatase myotubularin mtm1</fullName>
    </submittedName>
</protein>
<proteinExistence type="inferred from homology"/>
<reference evidence="3" key="1">
    <citation type="submission" date="2020-03" db="EMBL/GenBank/DDBJ databases">
        <title>Transcriptomic Profiling of the Digestive Tract of the Rat Flea, Xenopsylla cheopis, Following Blood Feeding and Infection with Yersinia pestis.</title>
        <authorList>
            <person name="Bland D.M."/>
            <person name="Martens C.A."/>
            <person name="Virtaneva K."/>
            <person name="Kanakabandi K."/>
            <person name="Long D."/>
            <person name="Rosenke R."/>
            <person name="Saturday G.A."/>
            <person name="Hoyt F.H."/>
            <person name="Bruno D.P."/>
            <person name="Ribeiro J.M.C."/>
            <person name="Hinnebusch J."/>
        </authorList>
    </citation>
    <scope>NUCLEOTIDE SEQUENCE</scope>
</reference>
<dbReference type="InterPro" id="IPR010569">
    <property type="entry name" value="Myotubularin-like_Pase_dom"/>
</dbReference>
<dbReference type="PANTHER" id="PTHR10807:SF110">
    <property type="entry name" value="FI17948P1"/>
    <property type="match status" value="1"/>
</dbReference>
<dbReference type="GO" id="GO:0046856">
    <property type="term" value="P:phosphatidylinositol dephosphorylation"/>
    <property type="evidence" value="ECO:0007669"/>
    <property type="project" value="TreeGrafter"/>
</dbReference>
<name>A0A6M2DNR0_XENCH</name>